<protein>
    <submittedName>
        <fullName evidence="3">Uncharacterized protein</fullName>
    </submittedName>
</protein>
<evidence type="ECO:0000313" key="4">
    <source>
        <dbReference type="Proteomes" id="UP000012073"/>
    </source>
</evidence>
<keyword evidence="2" id="KW-1133">Transmembrane helix</keyword>
<evidence type="ECO:0000313" key="3">
    <source>
        <dbReference type="EMBL" id="CDF34266.1"/>
    </source>
</evidence>
<reference evidence="4" key="1">
    <citation type="journal article" date="2013" name="Proc. Natl. Acad. Sci. U.S.A.">
        <title>Genome structure and metabolic features in the red seaweed Chondrus crispus shed light on evolution of the Archaeplastida.</title>
        <authorList>
            <person name="Collen J."/>
            <person name="Porcel B."/>
            <person name="Carre W."/>
            <person name="Ball S.G."/>
            <person name="Chaparro C."/>
            <person name="Tonon T."/>
            <person name="Barbeyron T."/>
            <person name="Michel G."/>
            <person name="Noel B."/>
            <person name="Valentin K."/>
            <person name="Elias M."/>
            <person name="Artiguenave F."/>
            <person name="Arun A."/>
            <person name="Aury J.M."/>
            <person name="Barbosa-Neto J.F."/>
            <person name="Bothwell J.H."/>
            <person name="Bouget F.Y."/>
            <person name="Brillet L."/>
            <person name="Cabello-Hurtado F."/>
            <person name="Capella-Gutierrez S."/>
            <person name="Charrier B."/>
            <person name="Cladiere L."/>
            <person name="Cock J.M."/>
            <person name="Coelho S.M."/>
            <person name="Colleoni C."/>
            <person name="Czjzek M."/>
            <person name="Da Silva C."/>
            <person name="Delage L."/>
            <person name="Denoeud F."/>
            <person name="Deschamps P."/>
            <person name="Dittami S.M."/>
            <person name="Gabaldon T."/>
            <person name="Gachon C.M."/>
            <person name="Groisillier A."/>
            <person name="Herve C."/>
            <person name="Jabbari K."/>
            <person name="Katinka M."/>
            <person name="Kloareg B."/>
            <person name="Kowalczyk N."/>
            <person name="Labadie K."/>
            <person name="Leblanc C."/>
            <person name="Lopez P.J."/>
            <person name="McLachlan D.H."/>
            <person name="Meslet-Cladiere L."/>
            <person name="Moustafa A."/>
            <person name="Nehr Z."/>
            <person name="Nyvall Collen P."/>
            <person name="Panaud O."/>
            <person name="Partensky F."/>
            <person name="Poulain J."/>
            <person name="Rensing S.A."/>
            <person name="Rousvoal S."/>
            <person name="Samson G."/>
            <person name="Symeonidi A."/>
            <person name="Weissenbach J."/>
            <person name="Zambounis A."/>
            <person name="Wincker P."/>
            <person name="Boyen C."/>
        </authorList>
    </citation>
    <scope>NUCLEOTIDE SEQUENCE [LARGE SCALE GENOMIC DNA]</scope>
    <source>
        <strain evidence="4">cv. Stackhouse</strain>
    </source>
</reference>
<keyword evidence="4" id="KW-1185">Reference proteome</keyword>
<dbReference type="Proteomes" id="UP000012073">
    <property type="component" value="Unassembled WGS sequence"/>
</dbReference>
<dbReference type="RefSeq" id="XP_005714085.1">
    <property type="nucleotide sequence ID" value="XM_005714028.1"/>
</dbReference>
<accession>R7QA26</accession>
<feature type="transmembrane region" description="Helical" evidence="2">
    <location>
        <begin position="150"/>
        <end position="179"/>
    </location>
</feature>
<name>R7QA26_CHOCR</name>
<dbReference type="EMBL" id="HG001682">
    <property type="protein sequence ID" value="CDF34266.1"/>
    <property type="molecule type" value="Genomic_DNA"/>
</dbReference>
<gene>
    <name evidence="3" type="ORF">CHC_T00002970001</name>
</gene>
<proteinExistence type="predicted"/>
<feature type="region of interest" description="Disordered" evidence="1">
    <location>
        <begin position="89"/>
        <end position="143"/>
    </location>
</feature>
<keyword evidence="2" id="KW-0472">Membrane</keyword>
<keyword evidence="2" id="KW-0812">Transmembrane</keyword>
<dbReference type="KEGG" id="ccp:CHC_T00002970001"/>
<dbReference type="AlphaFoldDB" id="R7QA26"/>
<evidence type="ECO:0000256" key="2">
    <source>
        <dbReference type="SAM" id="Phobius"/>
    </source>
</evidence>
<sequence>MQRRHGTKSSQRHFYHSLNALVEWQLQCKLLRSGPIDQVSESRSQLLTAPTRPDYDILAFQNPNGVSSTGGNSSTGGTTTGLADISGVTPLGMGNGEREGNPGTVDGTEGPPGISDGCGVTSPGMGNGEREGNPGTVDGNEGPPGMSDGCILSIIIMLGIGVIINGSSVIVGGIGAVVMGPVGPIGIVGTGVIVMIMGPGAMDLLGIIVFIGFMGLGRRVLSGILLSQHLMPRRPVLDLQRDTLQPKRRARLQLRRMRPKKRLFATHLHGQDLMNVREAVEAWSASTDREQAVQTRRAIKKKSLDVIVAS</sequence>
<dbReference type="Gramene" id="CDF34266">
    <property type="protein sequence ID" value="CDF34266"/>
    <property type="gene ID" value="CHC_T00002970001"/>
</dbReference>
<organism evidence="3 4">
    <name type="scientific">Chondrus crispus</name>
    <name type="common">Carrageen Irish moss</name>
    <name type="synonym">Polymorpha crispa</name>
    <dbReference type="NCBI Taxonomy" id="2769"/>
    <lineage>
        <taxon>Eukaryota</taxon>
        <taxon>Rhodophyta</taxon>
        <taxon>Florideophyceae</taxon>
        <taxon>Rhodymeniophycidae</taxon>
        <taxon>Gigartinales</taxon>
        <taxon>Gigartinaceae</taxon>
        <taxon>Chondrus</taxon>
    </lineage>
</organism>
<dbReference type="GeneID" id="17321802"/>
<feature type="transmembrane region" description="Helical" evidence="2">
    <location>
        <begin position="185"/>
        <end position="213"/>
    </location>
</feature>
<evidence type="ECO:0000256" key="1">
    <source>
        <dbReference type="SAM" id="MobiDB-lite"/>
    </source>
</evidence>